<dbReference type="PANTHER" id="PTHR38248:SF2">
    <property type="entry name" value="FUNK1 11"/>
    <property type="match status" value="1"/>
</dbReference>
<reference evidence="2 3" key="1">
    <citation type="submission" date="2014-04" db="EMBL/GenBank/DDBJ databases">
        <title>Evolutionary Origins and Diversification of the Mycorrhizal Mutualists.</title>
        <authorList>
            <consortium name="DOE Joint Genome Institute"/>
            <consortium name="Mycorrhizal Genomics Consortium"/>
            <person name="Kohler A."/>
            <person name="Kuo A."/>
            <person name="Nagy L.G."/>
            <person name="Floudas D."/>
            <person name="Copeland A."/>
            <person name="Barry K.W."/>
            <person name="Cichocki N."/>
            <person name="Veneault-Fourrey C."/>
            <person name="LaButti K."/>
            <person name="Lindquist E.A."/>
            <person name="Lipzen A."/>
            <person name="Lundell T."/>
            <person name="Morin E."/>
            <person name="Murat C."/>
            <person name="Riley R."/>
            <person name="Ohm R."/>
            <person name="Sun H."/>
            <person name="Tunlid A."/>
            <person name="Henrissat B."/>
            <person name="Grigoriev I.V."/>
            <person name="Hibbett D.S."/>
            <person name="Martin F."/>
        </authorList>
    </citation>
    <scope>NUCLEOTIDE SEQUENCE [LARGE SCALE GENOMIC DNA]</scope>
    <source>
        <strain evidence="2 3">MD-312</strain>
    </source>
</reference>
<proteinExistence type="predicted"/>
<gene>
    <name evidence="2" type="ORF">HYDPIDRAFT_114941</name>
</gene>
<evidence type="ECO:0000313" key="3">
    <source>
        <dbReference type="Proteomes" id="UP000053820"/>
    </source>
</evidence>
<dbReference type="HOGENOM" id="CLU_1004951_0_0_1"/>
<dbReference type="EMBL" id="KN839857">
    <property type="protein sequence ID" value="KIJ62093.1"/>
    <property type="molecule type" value="Genomic_DNA"/>
</dbReference>
<protein>
    <recommendedName>
        <fullName evidence="1">Fungal-type protein kinase domain-containing protein</fullName>
    </recommendedName>
</protein>
<dbReference type="Pfam" id="PF17667">
    <property type="entry name" value="Pkinase_fungal"/>
    <property type="match status" value="1"/>
</dbReference>
<organism evidence="2 3">
    <name type="scientific">Hydnomerulius pinastri MD-312</name>
    <dbReference type="NCBI Taxonomy" id="994086"/>
    <lineage>
        <taxon>Eukaryota</taxon>
        <taxon>Fungi</taxon>
        <taxon>Dikarya</taxon>
        <taxon>Basidiomycota</taxon>
        <taxon>Agaricomycotina</taxon>
        <taxon>Agaricomycetes</taxon>
        <taxon>Agaricomycetidae</taxon>
        <taxon>Boletales</taxon>
        <taxon>Boletales incertae sedis</taxon>
        <taxon>Leucogyrophana</taxon>
    </lineage>
</organism>
<dbReference type="OrthoDB" id="5584477at2759"/>
<dbReference type="PANTHER" id="PTHR38248">
    <property type="entry name" value="FUNK1 6"/>
    <property type="match status" value="1"/>
</dbReference>
<keyword evidence="3" id="KW-1185">Reference proteome</keyword>
<dbReference type="Proteomes" id="UP000053820">
    <property type="component" value="Unassembled WGS sequence"/>
</dbReference>
<dbReference type="AlphaFoldDB" id="A0A0C9W5R4"/>
<evidence type="ECO:0000313" key="2">
    <source>
        <dbReference type="EMBL" id="KIJ62093.1"/>
    </source>
</evidence>
<name>A0A0C9W5R4_9AGAM</name>
<dbReference type="InterPro" id="IPR040976">
    <property type="entry name" value="Pkinase_fungal"/>
</dbReference>
<accession>A0A0C9W5R4</accession>
<evidence type="ECO:0000259" key="1">
    <source>
        <dbReference type="Pfam" id="PF17667"/>
    </source>
</evidence>
<sequence length="257" mass="29292">MSNLPIVKIVLELQSEDRPRVRNAPMVLVTTKLLPITDLHGEALLVACRQCVLCHYELWNAGMQDWEISCENLMYYERDGKIIGVLHDFDLLTFKNWTRCPLPRPGTLHFMPIDLLGTGGCRVPHMYQHDLESFIWVLTWISLQFSGGVRQNPGLLDHWLKADPMICEARKVRFLCSFSTYTPPSGNDGIWHVAKNSLHVLLRRFRQLDQLMGDLNDAFENQQDATSLRAKLVEHRAPAPATVFAEFAGALGLQVEQ</sequence>
<feature type="domain" description="Fungal-type protein kinase" evidence="1">
    <location>
        <begin position="42"/>
        <end position="141"/>
    </location>
</feature>